<proteinExistence type="predicted"/>
<dbReference type="EMBL" id="JARGDH010000005">
    <property type="protein sequence ID" value="KAL0268096.1"/>
    <property type="molecule type" value="Genomic_DNA"/>
</dbReference>
<evidence type="ECO:0000313" key="1">
    <source>
        <dbReference type="EMBL" id="KAL0268096.1"/>
    </source>
</evidence>
<reference evidence="1" key="1">
    <citation type="journal article" date="2024" name="Gigascience">
        <title>Chromosome-level genome of the poultry shaft louse Menopon gallinae provides insight into the host-switching and adaptive evolution of parasitic lice.</title>
        <authorList>
            <person name="Xu Y."/>
            <person name="Ma L."/>
            <person name="Liu S."/>
            <person name="Liang Y."/>
            <person name="Liu Q."/>
            <person name="He Z."/>
            <person name="Tian L."/>
            <person name="Duan Y."/>
            <person name="Cai W."/>
            <person name="Li H."/>
            <person name="Song F."/>
        </authorList>
    </citation>
    <scope>NUCLEOTIDE SEQUENCE</scope>
    <source>
        <strain evidence="1">Cailab_2023a</strain>
    </source>
</reference>
<organism evidence="1">
    <name type="scientific">Menopon gallinae</name>
    <name type="common">poultry shaft louse</name>
    <dbReference type="NCBI Taxonomy" id="328185"/>
    <lineage>
        <taxon>Eukaryota</taxon>
        <taxon>Metazoa</taxon>
        <taxon>Ecdysozoa</taxon>
        <taxon>Arthropoda</taxon>
        <taxon>Hexapoda</taxon>
        <taxon>Insecta</taxon>
        <taxon>Pterygota</taxon>
        <taxon>Neoptera</taxon>
        <taxon>Paraneoptera</taxon>
        <taxon>Psocodea</taxon>
        <taxon>Troctomorpha</taxon>
        <taxon>Phthiraptera</taxon>
        <taxon>Amblycera</taxon>
        <taxon>Menoponidae</taxon>
        <taxon>Menopon</taxon>
    </lineage>
</organism>
<accession>A0AAW2HE77</accession>
<sequence>MTGANDGRVYKHKIRHPDTVQSRFPVGTSNAFIYSRTIIPMRFRIPWKNNGWEGTQPTNQLHLSNFLWLSSASASAQPDRPGSEIWRFFAWFIDT</sequence>
<protein>
    <submittedName>
        <fullName evidence="1">Uncharacterized protein</fullName>
    </submittedName>
</protein>
<name>A0AAW2HE77_9NEOP</name>
<comment type="caution">
    <text evidence="1">The sequence shown here is derived from an EMBL/GenBank/DDBJ whole genome shotgun (WGS) entry which is preliminary data.</text>
</comment>
<dbReference type="AlphaFoldDB" id="A0AAW2HE77"/>
<gene>
    <name evidence="1" type="ORF">PYX00_010168</name>
</gene>